<dbReference type="Proteomes" id="UP001066276">
    <property type="component" value="Chromosome 6"/>
</dbReference>
<keyword evidence="2" id="KW-1185">Reference proteome</keyword>
<accession>A0AAV7QQU5</accession>
<comment type="caution">
    <text evidence="1">The sequence shown here is derived from an EMBL/GenBank/DDBJ whole genome shotgun (WGS) entry which is preliminary data.</text>
</comment>
<organism evidence="1 2">
    <name type="scientific">Pleurodeles waltl</name>
    <name type="common">Iberian ribbed newt</name>
    <dbReference type="NCBI Taxonomy" id="8319"/>
    <lineage>
        <taxon>Eukaryota</taxon>
        <taxon>Metazoa</taxon>
        <taxon>Chordata</taxon>
        <taxon>Craniata</taxon>
        <taxon>Vertebrata</taxon>
        <taxon>Euteleostomi</taxon>
        <taxon>Amphibia</taxon>
        <taxon>Batrachia</taxon>
        <taxon>Caudata</taxon>
        <taxon>Salamandroidea</taxon>
        <taxon>Salamandridae</taxon>
        <taxon>Pleurodelinae</taxon>
        <taxon>Pleurodeles</taxon>
    </lineage>
</organism>
<dbReference type="AlphaFoldDB" id="A0AAV7QQU5"/>
<evidence type="ECO:0000313" key="1">
    <source>
        <dbReference type="EMBL" id="KAJ1142425.1"/>
    </source>
</evidence>
<name>A0AAV7QQU5_PLEWA</name>
<sequence>MRALPRFQAPGTPSREPYWCWHCLDSPEGESLPSLFATGRAPARHVPSAGVSRRMPRLIPETAGLPRLAWPADTYSR</sequence>
<protein>
    <submittedName>
        <fullName evidence="1">Uncharacterized protein</fullName>
    </submittedName>
</protein>
<evidence type="ECO:0000313" key="2">
    <source>
        <dbReference type="Proteomes" id="UP001066276"/>
    </source>
</evidence>
<gene>
    <name evidence="1" type="ORF">NDU88_008750</name>
</gene>
<proteinExistence type="predicted"/>
<reference evidence="1" key="1">
    <citation type="journal article" date="2022" name="bioRxiv">
        <title>Sequencing and chromosome-scale assembly of the giantPleurodeles waltlgenome.</title>
        <authorList>
            <person name="Brown T."/>
            <person name="Elewa A."/>
            <person name="Iarovenko S."/>
            <person name="Subramanian E."/>
            <person name="Araus A.J."/>
            <person name="Petzold A."/>
            <person name="Susuki M."/>
            <person name="Suzuki K.-i.T."/>
            <person name="Hayashi T."/>
            <person name="Toyoda A."/>
            <person name="Oliveira C."/>
            <person name="Osipova E."/>
            <person name="Leigh N.D."/>
            <person name="Simon A."/>
            <person name="Yun M.H."/>
        </authorList>
    </citation>
    <scope>NUCLEOTIDE SEQUENCE</scope>
    <source>
        <strain evidence="1">20211129_DDA</strain>
        <tissue evidence="1">Liver</tissue>
    </source>
</reference>
<dbReference type="EMBL" id="JANPWB010000010">
    <property type="protein sequence ID" value="KAJ1142425.1"/>
    <property type="molecule type" value="Genomic_DNA"/>
</dbReference>